<proteinExistence type="predicted"/>
<dbReference type="Proteomes" id="UP001529235">
    <property type="component" value="Unassembled WGS sequence"/>
</dbReference>
<keyword evidence="2" id="KW-1185">Reference proteome</keyword>
<dbReference type="RefSeq" id="WP_285274258.1">
    <property type="nucleotide sequence ID" value="NZ_JASNVW010000006.1"/>
</dbReference>
<dbReference type="EMBL" id="JASNVW010000006">
    <property type="protein sequence ID" value="MDK6029271.1"/>
    <property type="molecule type" value="Genomic_DNA"/>
</dbReference>
<name>A0ABD4Z7G1_9CREN</name>
<sequence>MGSRSKANMFVLFSSCNDVKNYVYSDSDAGLIGLESSFLDKCMDVIASVNENVVFVPRNLKSVERKSIPHESSTKRKTLTSYIPLDTQSARILAKLRKPVVVLVSPNTLRYVDEAQVNFMRQSHERKFLEIALGQFIKFLTDSKKGYVYVEKVFRGLGDVIEHALKYDIGIVASGAVDYYPKTLFTSHIDIVFFSLGFSKRERRMILEVYPVELLKMLHGD</sequence>
<dbReference type="AlphaFoldDB" id="A0ABD4Z7G1"/>
<protein>
    <submittedName>
        <fullName evidence="1">Uncharacterized protein</fullName>
    </submittedName>
</protein>
<evidence type="ECO:0000313" key="1">
    <source>
        <dbReference type="EMBL" id="MDK6029271.1"/>
    </source>
</evidence>
<gene>
    <name evidence="1" type="ORF">QPL79_07830</name>
</gene>
<accession>A0ABD4Z7G1</accession>
<evidence type="ECO:0000313" key="2">
    <source>
        <dbReference type="Proteomes" id="UP001529235"/>
    </source>
</evidence>
<organism evidence="1 2">
    <name type="scientific">Ignisphaera cupida</name>
    <dbReference type="NCBI Taxonomy" id="3050454"/>
    <lineage>
        <taxon>Archaea</taxon>
        <taxon>Thermoproteota</taxon>
        <taxon>Thermoprotei</taxon>
        <taxon>Desulfurococcales</taxon>
        <taxon>Desulfurococcaceae</taxon>
        <taxon>Ignisphaera</taxon>
    </lineage>
</organism>
<reference evidence="1 2" key="1">
    <citation type="submission" date="2023-05" db="EMBL/GenBank/DDBJ databases">
        <title>A new hyperthermophilic archaea 'Ignisphaera cupida' sp. nov. and description of the family 'Ignisphaeraceae' fam. nov.</title>
        <authorList>
            <person name="Podosokorskaya O.A."/>
            <person name="Elcheninov A.G."/>
            <person name="Klukina A."/>
            <person name="Merkel A.Y."/>
        </authorList>
    </citation>
    <scope>NUCLEOTIDE SEQUENCE [LARGE SCALE GENOMIC DNA]</scope>
    <source>
        <strain evidence="1 2">4213-co</strain>
    </source>
</reference>
<comment type="caution">
    <text evidence="1">The sequence shown here is derived from an EMBL/GenBank/DDBJ whole genome shotgun (WGS) entry which is preliminary data.</text>
</comment>